<dbReference type="EC" id="2.7.10.2" evidence="2"/>
<dbReference type="InterPro" id="IPR025669">
    <property type="entry name" value="AAA_dom"/>
</dbReference>
<dbReference type="InterPro" id="IPR050445">
    <property type="entry name" value="Bact_polysacc_biosynth/exp"/>
</dbReference>
<keyword evidence="7" id="KW-0829">Tyrosine-protein kinase</keyword>
<dbReference type="PANTHER" id="PTHR32309:SF13">
    <property type="entry name" value="FERRIC ENTEROBACTIN TRANSPORT PROTEIN FEPE"/>
    <property type="match status" value="1"/>
</dbReference>
<comment type="catalytic activity">
    <reaction evidence="8">
        <text>L-tyrosyl-[protein] + ATP = O-phospho-L-tyrosyl-[protein] + ADP + H(+)</text>
        <dbReference type="Rhea" id="RHEA:10596"/>
        <dbReference type="Rhea" id="RHEA-COMP:10136"/>
        <dbReference type="Rhea" id="RHEA-COMP:20101"/>
        <dbReference type="ChEBI" id="CHEBI:15378"/>
        <dbReference type="ChEBI" id="CHEBI:30616"/>
        <dbReference type="ChEBI" id="CHEBI:46858"/>
        <dbReference type="ChEBI" id="CHEBI:61978"/>
        <dbReference type="ChEBI" id="CHEBI:456216"/>
        <dbReference type="EC" id="2.7.10.2"/>
    </reaction>
</comment>
<comment type="caution">
    <text evidence="11">The sequence shown here is derived from an EMBL/GenBank/DDBJ whole genome shotgun (WGS) entry which is preliminary data.</text>
</comment>
<feature type="compositionally biased region" description="Low complexity" evidence="9">
    <location>
        <begin position="28"/>
        <end position="44"/>
    </location>
</feature>
<evidence type="ECO:0000259" key="10">
    <source>
        <dbReference type="Pfam" id="PF13614"/>
    </source>
</evidence>
<reference evidence="11 12" key="1">
    <citation type="submission" date="2020-09" db="EMBL/GenBank/DDBJ databases">
        <title>Roseomonas.</title>
        <authorList>
            <person name="Zhu W."/>
        </authorList>
    </citation>
    <scope>NUCLEOTIDE SEQUENCE [LARGE SCALE GENOMIC DNA]</scope>
    <source>
        <strain evidence="11 12">1311</strain>
    </source>
</reference>
<name>A0ABS3KH86_9PROT</name>
<keyword evidence="5" id="KW-0418">Kinase</keyword>
<evidence type="ECO:0000256" key="8">
    <source>
        <dbReference type="ARBA" id="ARBA00051245"/>
    </source>
</evidence>
<dbReference type="EMBL" id="JACTNF010000029">
    <property type="protein sequence ID" value="MBO1076782.1"/>
    <property type="molecule type" value="Genomic_DNA"/>
</dbReference>
<evidence type="ECO:0000256" key="9">
    <source>
        <dbReference type="SAM" id="MobiDB-lite"/>
    </source>
</evidence>
<evidence type="ECO:0000256" key="4">
    <source>
        <dbReference type="ARBA" id="ARBA00022741"/>
    </source>
</evidence>
<evidence type="ECO:0000256" key="7">
    <source>
        <dbReference type="ARBA" id="ARBA00023137"/>
    </source>
</evidence>
<dbReference type="RefSeq" id="WP_207450158.1">
    <property type="nucleotide sequence ID" value="NZ_CP061091.1"/>
</dbReference>
<evidence type="ECO:0000256" key="5">
    <source>
        <dbReference type="ARBA" id="ARBA00022777"/>
    </source>
</evidence>
<feature type="domain" description="AAA" evidence="10">
    <location>
        <begin position="108"/>
        <end position="268"/>
    </location>
</feature>
<feature type="region of interest" description="Disordered" evidence="9">
    <location>
        <begin position="22"/>
        <end position="52"/>
    </location>
</feature>
<evidence type="ECO:0000313" key="11">
    <source>
        <dbReference type="EMBL" id="MBO1076782.1"/>
    </source>
</evidence>
<accession>A0ABS3KH86</accession>
<keyword evidence="12" id="KW-1185">Reference proteome</keyword>
<keyword evidence="6" id="KW-0067">ATP-binding</keyword>
<dbReference type="SUPFAM" id="SSF52540">
    <property type="entry name" value="P-loop containing nucleoside triphosphate hydrolases"/>
    <property type="match status" value="1"/>
</dbReference>
<gene>
    <name evidence="11" type="ORF">IAI60_19380</name>
</gene>
<dbReference type="PANTHER" id="PTHR32309">
    <property type="entry name" value="TYROSINE-PROTEIN KINASE"/>
    <property type="match status" value="1"/>
</dbReference>
<organism evidence="11 12">
    <name type="scientific">Roseomonas marmotae</name>
    <dbReference type="NCBI Taxonomy" id="2768161"/>
    <lineage>
        <taxon>Bacteria</taxon>
        <taxon>Pseudomonadati</taxon>
        <taxon>Pseudomonadota</taxon>
        <taxon>Alphaproteobacteria</taxon>
        <taxon>Acetobacterales</taxon>
        <taxon>Roseomonadaceae</taxon>
        <taxon>Roseomonas</taxon>
    </lineage>
</organism>
<evidence type="ECO:0000256" key="1">
    <source>
        <dbReference type="ARBA" id="ARBA00007316"/>
    </source>
</evidence>
<dbReference type="Gene3D" id="3.40.50.300">
    <property type="entry name" value="P-loop containing nucleotide triphosphate hydrolases"/>
    <property type="match status" value="1"/>
</dbReference>
<evidence type="ECO:0000256" key="3">
    <source>
        <dbReference type="ARBA" id="ARBA00022679"/>
    </source>
</evidence>
<sequence length="302" mass="31242">MNMPFRGRAHLVERAVEAMGDSQSHVLSAPPAGQAEAASATGLPPAGPAPAPAATPGLVKPVISLDLMIAAGLVPAPPGRQRNRVVEEVSVVQQQVLRAAEDGSARNRIVLVTSARPGEGKTFMALNLAACMAANGTRKVVLIDTDGKRGSITEALKVGDADGLRGLVAGPQGQVGLPLVQTAIRNLMFLPFGRAVVAAQQVPPANLMADAIARIARLLPDHVLVLDTPPSLSSSDANALSSVAGQVLMVVDAERTQRNEVEAALDMIDACPLLQLVLNRVSMSANDRFGAYGDYGAPPDAN</sequence>
<evidence type="ECO:0000256" key="6">
    <source>
        <dbReference type="ARBA" id="ARBA00022840"/>
    </source>
</evidence>
<evidence type="ECO:0000256" key="2">
    <source>
        <dbReference type="ARBA" id="ARBA00011903"/>
    </source>
</evidence>
<dbReference type="Pfam" id="PF13614">
    <property type="entry name" value="AAA_31"/>
    <property type="match status" value="1"/>
</dbReference>
<dbReference type="InterPro" id="IPR027417">
    <property type="entry name" value="P-loop_NTPase"/>
</dbReference>
<dbReference type="InterPro" id="IPR005702">
    <property type="entry name" value="Wzc-like_C"/>
</dbReference>
<dbReference type="Proteomes" id="UP001518990">
    <property type="component" value="Unassembled WGS sequence"/>
</dbReference>
<protein>
    <recommendedName>
        <fullName evidence="2">non-specific protein-tyrosine kinase</fullName>
        <ecNumber evidence="2">2.7.10.2</ecNumber>
    </recommendedName>
</protein>
<proteinExistence type="inferred from homology"/>
<evidence type="ECO:0000313" key="12">
    <source>
        <dbReference type="Proteomes" id="UP001518990"/>
    </source>
</evidence>
<keyword evidence="4" id="KW-0547">Nucleotide-binding</keyword>
<keyword evidence="3" id="KW-0808">Transferase</keyword>
<comment type="similarity">
    <text evidence="1">Belongs to the CpsD/CapB family.</text>
</comment>
<dbReference type="CDD" id="cd05387">
    <property type="entry name" value="BY-kinase"/>
    <property type="match status" value="1"/>
</dbReference>